<dbReference type="EMBL" id="CP002869">
    <property type="protein sequence ID" value="AEI43331.1"/>
    <property type="molecule type" value="Genomic_DNA"/>
</dbReference>
<dbReference type="PROSITE" id="PS51272">
    <property type="entry name" value="SLH"/>
    <property type="match status" value="1"/>
</dbReference>
<accession>F8FHY9</accession>
<feature type="chain" id="PRO_5039536413" description="SLH domain-containing protein" evidence="1">
    <location>
        <begin position="30"/>
        <end position="490"/>
    </location>
</feature>
<sequence>MKKMNRKAAVMAIAVLMGGGSVLSFQSTAAAAQETAMGSDAVRQAIAQLVSQGVLHGAGEGHMQEERHVTNAEAVKMIVLALGLKPSQEAAAQPSEPWYTAYVNTAAAHKLLEDSSKFLPNQPADPSELAAMIAKALQRDVKSVQYWMKGLQIGQEKHISRGDTARLLVAAEKAVRSEHAQIVSVKALNKIAFEVTFDRPLTLADEALAAAQANFIFEPGIKLVNQPRLKTGSFATYIVPVQTMQPDHEYTLTYKGQQTFRVASSGEMIQLKSTRQVTNDTFEVDSFRADGVIDYGYVISAYAGGRGANAAVLEEDNTLQGQVMQIIPSLAARQATLTPEGGQPLTVNYVGFTQSTDGRQEPKFRLPAGTALQPGVKYTVTSDWFELENNTFVAEQIEPLQIASVSQTDERIVAVTLSADPGDELFAYRSIELKGSDGTVLTAQYRVQTRKGDTGVFDIQNDGRLASGVTYEVVPVGTWATADSVKLTAK</sequence>
<feature type="signal peptide" evidence="1">
    <location>
        <begin position="1"/>
        <end position="29"/>
    </location>
</feature>
<feature type="domain" description="SLH" evidence="2">
    <location>
        <begin position="29"/>
        <end position="92"/>
    </location>
</feature>
<evidence type="ECO:0000259" key="2">
    <source>
        <dbReference type="PROSITE" id="PS51272"/>
    </source>
</evidence>
<protein>
    <recommendedName>
        <fullName evidence="2">SLH domain-containing protein</fullName>
    </recommendedName>
</protein>
<evidence type="ECO:0000256" key="1">
    <source>
        <dbReference type="SAM" id="SignalP"/>
    </source>
</evidence>
<dbReference type="Proteomes" id="UP000006620">
    <property type="component" value="Chromosome"/>
</dbReference>
<proteinExistence type="predicted"/>
<name>F8FHY9_PAEMK</name>
<dbReference type="PATRIC" id="fig|1036673.3.peg.4424"/>
<dbReference type="AlphaFoldDB" id="F8FHY9"/>
<reference evidence="3 4" key="2">
    <citation type="journal article" date="2013" name="Genome Announc.">
        <title>Genome Sequence of Growth-Improving Paenibacillus mucilaginosus Strain KNP414.</title>
        <authorList>
            <person name="Lu J.J."/>
            <person name="Wang J.F."/>
            <person name="Hu X.F."/>
        </authorList>
    </citation>
    <scope>NUCLEOTIDE SEQUENCE [LARGE SCALE GENOMIC DNA]</scope>
    <source>
        <strain evidence="3 4">KNP414</strain>
    </source>
</reference>
<keyword evidence="1" id="KW-0732">Signal</keyword>
<evidence type="ECO:0000313" key="4">
    <source>
        <dbReference type="Proteomes" id="UP000006620"/>
    </source>
</evidence>
<gene>
    <name evidence="3" type="ordered locus">KNP414_04805</name>
</gene>
<dbReference type="KEGG" id="pms:KNP414_04805"/>
<organism evidence="3 4">
    <name type="scientific">Paenibacillus mucilaginosus (strain KNP414)</name>
    <dbReference type="NCBI Taxonomy" id="1036673"/>
    <lineage>
        <taxon>Bacteria</taxon>
        <taxon>Bacillati</taxon>
        <taxon>Bacillota</taxon>
        <taxon>Bacilli</taxon>
        <taxon>Bacillales</taxon>
        <taxon>Paenibacillaceae</taxon>
        <taxon>Paenibacillus</taxon>
    </lineage>
</organism>
<dbReference type="HOGENOM" id="CLU_556477_0_0_9"/>
<evidence type="ECO:0000313" key="3">
    <source>
        <dbReference type="EMBL" id="AEI43331.1"/>
    </source>
</evidence>
<reference evidence="4" key="1">
    <citation type="submission" date="2011-06" db="EMBL/GenBank/DDBJ databases">
        <title>Complete genome sequence of Paenibacillus mucilaginosus KNP414.</title>
        <authorList>
            <person name="Wang J."/>
            <person name="Hu S."/>
            <person name="Hu X."/>
            <person name="Zhang B."/>
            <person name="Dong D."/>
            <person name="Zhang S."/>
            <person name="Zhao K."/>
            <person name="Wu D."/>
        </authorList>
    </citation>
    <scope>NUCLEOTIDE SEQUENCE [LARGE SCALE GENOMIC DNA]</scope>
    <source>
        <strain evidence="4">KNP414</strain>
    </source>
</reference>
<dbReference type="RefSeq" id="WP_013918484.1">
    <property type="nucleotide sequence ID" value="NC_015690.1"/>
</dbReference>
<dbReference type="InterPro" id="IPR001119">
    <property type="entry name" value="SLH_dom"/>
</dbReference>